<keyword evidence="3" id="KW-1185">Reference proteome</keyword>
<feature type="domain" description="Dynamin N-terminal" evidence="1">
    <location>
        <begin position="94"/>
        <end position="289"/>
    </location>
</feature>
<dbReference type="AlphaFoldDB" id="A0A0S6VQH5"/>
<protein>
    <recommendedName>
        <fullName evidence="1">Dynamin N-terminal domain-containing protein</fullName>
    </recommendedName>
</protein>
<organism evidence="2">
    <name type="scientific">Candidatus Moduliflexus flocculans</name>
    <dbReference type="NCBI Taxonomy" id="1499966"/>
    <lineage>
        <taxon>Bacteria</taxon>
        <taxon>Candidatus Moduliflexota</taxon>
        <taxon>Candidatus Moduliflexia</taxon>
        <taxon>Candidatus Moduliflexales</taxon>
        <taxon>Candidatus Moduliflexaceae</taxon>
    </lineage>
</organism>
<dbReference type="EMBL" id="DF820455">
    <property type="protein sequence ID" value="GAK49413.1"/>
    <property type="molecule type" value="Genomic_DNA"/>
</dbReference>
<dbReference type="InterPro" id="IPR045063">
    <property type="entry name" value="Dynamin_N"/>
</dbReference>
<gene>
    <name evidence="2" type="ORF">U14_00635</name>
</gene>
<evidence type="ECO:0000313" key="3">
    <source>
        <dbReference type="Proteomes" id="UP000030700"/>
    </source>
</evidence>
<reference evidence="2" key="1">
    <citation type="journal article" date="2015" name="PeerJ">
        <title>First genomic representation of candidate bacterial phylum KSB3 points to enhanced environmental sensing as a trigger of wastewater bulking.</title>
        <authorList>
            <person name="Sekiguchi Y."/>
            <person name="Ohashi A."/>
            <person name="Parks D.H."/>
            <person name="Yamauchi T."/>
            <person name="Tyson G.W."/>
            <person name="Hugenholtz P."/>
        </authorList>
    </citation>
    <scope>NUCLEOTIDE SEQUENCE [LARGE SCALE GENOMIC DNA]</scope>
</reference>
<evidence type="ECO:0000313" key="2">
    <source>
        <dbReference type="EMBL" id="GAK49413.1"/>
    </source>
</evidence>
<sequence>MSIKAVISEVLKKRHQNVPMLEQTERELLELSRQLDALRSMASDTADSANVPPDFRDATANIANQVGNLQQDITELLPKVSNVTERFRKETINICVAGRAKQGKSTILQSISGLPKEFIPVKEDAACTATKSKIYHVEGEPYARIDFYAADEFLKEMVAPSFKRLRLSPPFSLREFQNPLPPLNPEGDQMLLDKEVYSQLANVHRAFPAFQQELSTSKTIRITDIPNYVTKDNDVSMGIKTAHISTRFPNHDVTGLCLIDLPGMEAGYNFEAKLLDSLEKEVDAVVYVKRPNPKEGIWDKIDYNILDMINATLKDIQLEQWLFIVLNELEDGANTGAVQFLKDHPPANYTGLKMLTCMCKDSENVERDIFAPILRHLEQNLEKIDRVILESLARSVEQIISKATLQLGPALKFFSAVQGDGGQHEKFWELFDRFLKDSKTNLEKLVKEVHEKIYLDGIQQKFLAKVEEICDAAEQNVPIPSVQELEDEYYKCGGWFGVVEKYLHHLRAHLTKHLAQYLDLHLDELVERVFREVLVRSLSKPEGLLKMVKQQDETLKERQILEAFYHLLDPKQHQQLCQAFEYMFKFNFSYQSHFHYRVRQQMKTLDPLDNPESVTGIVPPNATAQHAPDIARGLETMYRQSLGRIRKQFINEMQADPGNAIFALVEEIRDRLARSENIDKEWRSFLYLRRAQVWPDEFNQFEQETALRQKWQNMLDVLLTQCRTLQTTLKR</sequence>
<accession>A0A0S6VQH5</accession>
<proteinExistence type="predicted"/>
<name>A0A0S6VQH5_9BACT</name>
<dbReference type="HOGENOM" id="CLU_017620_0_0_0"/>
<evidence type="ECO:0000259" key="1">
    <source>
        <dbReference type="Pfam" id="PF00350"/>
    </source>
</evidence>
<dbReference type="Pfam" id="PF00350">
    <property type="entry name" value="Dynamin_N"/>
    <property type="match status" value="1"/>
</dbReference>
<dbReference type="Gene3D" id="3.40.50.300">
    <property type="entry name" value="P-loop containing nucleotide triphosphate hydrolases"/>
    <property type="match status" value="1"/>
</dbReference>
<dbReference type="STRING" id="1499966.U14_00635"/>
<dbReference type="InterPro" id="IPR027417">
    <property type="entry name" value="P-loop_NTPase"/>
</dbReference>
<dbReference type="Proteomes" id="UP000030700">
    <property type="component" value="Unassembled WGS sequence"/>
</dbReference>
<dbReference type="SUPFAM" id="SSF52540">
    <property type="entry name" value="P-loop containing nucleoside triphosphate hydrolases"/>
    <property type="match status" value="1"/>
</dbReference>